<dbReference type="SUPFAM" id="SSF64076">
    <property type="entry name" value="MTH938-like"/>
    <property type="match status" value="1"/>
</dbReference>
<dbReference type="Gene3D" id="3.40.1230.10">
    <property type="entry name" value="MTH938-like"/>
    <property type="match status" value="1"/>
</dbReference>
<evidence type="ECO:0000313" key="2">
    <source>
        <dbReference type="EMBL" id="ATZ58504.1"/>
    </source>
</evidence>
<dbReference type="InterPro" id="IPR036748">
    <property type="entry name" value="MTH938-like_sf"/>
</dbReference>
<reference evidence="2 3" key="2">
    <citation type="journal article" date="2012" name="Eukaryot. Cell">
        <title>Genome update of Botrytis cinerea strains B05.10 and T4.</title>
        <authorList>
            <person name="Staats M."/>
            <person name="van Kan J.A."/>
        </authorList>
    </citation>
    <scope>NUCLEOTIDE SEQUENCE [LARGE SCALE GENOMIC DNA]</scope>
    <source>
        <strain evidence="2 3">B05.10</strain>
    </source>
</reference>
<dbReference type="FunFam" id="3.40.1230.10:FF:000005">
    <property type="entry name" value="NADH dehydrogenase [ubiquinone]alpha subcomplex assembly factor"/>
    <property type="match status" value="1"/>
</dbReference>
<sequence length="273" mass="28905">MSRLRKISPSIPEIANAIIAPRSNLSACASTRWGSCQNLTPGVTFSNPFKVSYPAPSSICQSRQYSQSAPRKPSSPARSTSTPISSSSPRSQSHPPATRDRGPPSSETTQTDFSVLDVLGNTPMPSTSIDACLSDGFHLNSGVKVGGDGVFKDGKWRRGSGVLLVGGEAFGWKPWVGGAKEGEELELVNQKGQFECGDEAWGILGCVWPRPDLLILGLGKDMRPISPKTRAYINGLGIQIEIADTRNAAAQFNLLATERGVGSVAGALIPIGR</sequence>
<dbReference type="Proteomes" id="UP000001798">
    <property type="component" value="Chromosome 16"/>
</dbReference>
<name>A0A384K771_BOTFB</name>
<evidence type="ECO:0000313" key="3">
    <source>
        <dbReference type="Proteomes" id="UP000001798"/>
    </source>
</evidence>
<dbReference type="GO" id="GO:0032981">
    <property type="term" value="P:mitochondrial respiratory chain complex I assembly"/>
    <property type="evidence" value="ECO:0007669"/>
    <property type="project" value="TreeGrafter"/>
</dbReference>
<reference evidence="2 3" key="3">
    <citation type="journal article" date="2017" name="Mol. Plant Pathol.">
        <title>A gapless genome sequence of the fungus Botrytis cinerea.</title>
        <authorList>
            <person name="Van Kan J.A."/>
            <person name="Stassen J.H."/>
            <person name="Mosbach A."/>
            <person name="Van Der Lee T.A."/>
            <person name="Faino L."/>
            <person name="Farmer A.D."/>
            <person name="Papasotiriou D.G."/>
            <person name="Zhou S."/>
            <person name="Seidl M.F."/>
            <person name="Cottam E."/>
            <person name="Edel D."/>
            <person name="Hahn M."/>
            <person name="Schwartz D.C."/>
            <person name="Dietrich R.A."/>
            <person name="Widdison S."/>
            <person name="Scalliet G."/>
        </authorList>
    </citation>
    <scope>NUCLEOTIDE SEQUENCE [LARGE SCALE GENOMIC DNA]</scope>
    <source>
        <strain evidence="2 3">B05.10</strain>
    </source>
</reference>
<dbReference type="AlphaFoldDB" id="A0A384K771"/>
<organism evidence="2 3">
    <name type="scientific">Botryotinia fuckeliana (strain B05.10)</name>
    <name type="common">Noble rot fungus</name>
    <name type="synonym">Botrytis cinerea</name>
    <dbReference type="NCBI Taxonomy" id="332648"/>
    <lineage>
        <taxon>Eukaryota</taxon>
        <taxon>Fungi</taxon>
        <taxon>Dikarya</taxon>
        <taxon>Ascomycota</taxon>
        <taxon>Pezizomycotina</taxon>
        <taxon>Leotiomycetes</taxon>
        <taxon>Helotiales</taxon>
        <taxon>Sclerotiniaceae</taxon>
        <taxon>Botrytis</taxon>
    </lineage>
</organism>
<keyword evidence="3" id="KW-1185">Reference proteome</keyword>
<dbReference type="PANTHER" id="PTHR21192:SF2">
    <property type="entry name" value="NADH DEHYDROGENASE [UBIQUINONE] 1 ALPHA SUBCOMPLEX ASSEMBLY FACTOR 3"/>
    <property type="match status" value="1"/>
</dbReference>
<reference evidence="2 3" key="1">
    <citation type="journal article" date="2011" name="PLoS Genet.">
        <title>Genomic analysis of the necrotrophic fungal pathogens Sclerotinia sclerotiorum and Botrytis cinerea.</title>
        <authorList>
            <person name="Amselem J."/>
            <person name="Cuomo C.A."/>
            <person name="van Kan J.A."/>
            <person name="Viaud M."/>
            <person name="Benito E.P."/>
            <person name="Couloux A."/>
            <person name="Coutinho P.M."/>
            <person name="de Vries R.P."/>
            <person name="Dyer P.S."/>
            <person name="Fillinger S."/>
            <person name="Fournier E."/>
            <person name="Gout L."/>
            <person name="Hahn M."/>
            <person name="Kohn L."/>
            <person name="Lapalu N."/>
            <person name="Plummer K.M."/>
            <person name="Pradier J.M."/>
            <person name="Quevillon E."/>
            <person name="Sharon A."/>
            <person name="Simon A."/>
            <person name="ten Have A."/>
            <person name="Tudzynski B."/>
            <person name="Tudzynski P."/>
            <person name="Wincker P."/>
            <person name="Andrew M."/>
            <person name="Anthouard V."/>
            <person name="Beever R.E."/>
            <person name="Beffa R."/>
            <person name="Benoit I."/>
            <person name="Bouzid O."/>
            <person name="Brault B."/>
            <person name="Chen Z."/>
            <person name="Choquer M."/>
            <person name="Collemare J."/>
            <person name="Cotton P."/>
            <person name="Danchin E.G."/>
            <person name="Da Silva C."/>
            <person name="Gautier A."/>
            <person name="Giraud C."/>
            <person name="Giraud T."/>
            <person name="Gonzalez C."/>
            <person name="Grossetete S."/>
            <person name="Guldener U."/>
            <person name="Henrissat B."/>
            <person name="Howlett B.J."/>
            <person name="Kodira C."/>
            <person name="Kretschmer M."/>
            <person name="Lappartient A."/>
            <person name="Leroch M."/>
            <person name="Levis C."/>
            <person name="Mauceli E."/>
            <person name="Neuveglise C."/>
            <person name="Oeser B."/>
            <person name="Pearson M."/>
            <person name="Poulain J."/>
            <person name="Poussereau N."/>
            <person name="Quesneville H."/>
            <person name="Rascle C."/>
            <person name="Schumacher J."/>
            <person name="Segurens B."/>
            <person name="Sexton A."/>
            <person name="Silva E."/>
            <person name="Sirven C."/>
            <person name="Soanes D.M."/>
            <person name="Talbot N.J."/>
            <person name="Templeton M."/>
            <person name="Yandava C."/>
            <person name="Yarden O."/>
            <person name="Zeng Q."/>
            <person name="Rollins J.A."/>
            <person name="Lebrun M.H."/>
            <person name="Dickman M."/>
        </authorList>
    </citation>
    <scope>NUCLEOTIDE SEQUENCE [LARGE SCALE GENOMIC DNA]</scope>
    <source>
        <strain evidence="2 3">B05.10</strain>
    </source>
</reference>
<dbReference type="EMBL" id="CP009820">
    <property type="protein sequence ID" value="ATZ58504.1"/>
    <property type="molecule type" value="Genomic_DNA"/>
</dbReference>
<dbReference type="RefSeq" id="XP_001551832.1">
    <property type="nucleotide sequence ID" value="XM_001551782.2"/>
</dbReference>
<dbReference type="OrthoDB" id="20681at2759"/>
<dbReference type="GO" id="GO:0005743">
    <property type="term" value="C:mitochondrial inner membrane"/>
    <property type="evidence" value="ECO:0007669"/>
    <property type="project" value="TreeGrafter"/>
</dbReference>
<dbReference type="PANTHER" id="PTHR21192">
    <property type="entry name" value="NUCLEAR PROTEIN E3-3"/>
    <property type="match status" value="1"/>
</dbReference>
<dbReference type="Pfam" id="PF04430">
    <property type="entry name" value="DUF498"/>
    <property type="match status" value="1"/>
</dbReference>
<dbReference type="InterPro" id="IPR007523">
    <property type="entry name" value="NDUFAF3/AAMDC"/>
</dbReference>
<feature type="compositionally biased region" description="Low complexity" evidence="1">
    <location>
        <begin position="66"/>
        <end position="96"/>
    </location>
</feature>
<accession>A0A384K771</accession>
<dbReference type="GeneID" id="5432358"/>
<dbReference type="OMA" id="EDITCDP"/>
<evidence type="ECO:0000256" key="1">
    <source>
        <dbReference type="SAM" id="MobiDB-lite"/>
    </source>
</evidence>
<dbReference type="VEuPathDB" id="FungiDB:Bcin16g02690"/>
<gene>
    <name evidence="2" type="ORF">BCIN_16g02690</name>
</gene>
<dbReference type="KEGG" id="bfu:BCIN_16g02690"/>
<protein>
    <recommendedName>
        <fullName evidence="4">NADH dehydrogenase [ubiquinone] 1 alpha subcomplex assembly factor 3</fullName>
    </recommendedName>
</protein>
<feature type="region of interest" description="Disordered" evidence="1">
    <location>
        <begin position="62"/>
        <end position="110"/>
    </location>
</feature>
<proteinExistence type="predicted"/>
<evidence type="ECO:0008006" key="4">
    <source>
        <dbReference type="Google" id="ProtNLM"/>
    </source>
</evidence>